<feature type="repeat" description="TPR" evidence="4">
    <location>
        <begin position="578"/>
        <end position="611"/>
    </location>
</feature>
<dbReference type="InterPro" id="IPR046357">
    <property type="entry name" value="PPIase_dom_sf"/>
</dbReference>
<dbReference type="InterPro" id="IPR019734">
    <property type="entry name" value="TPR_rpt"/>
</dbReference>
<dbReference type="EC" id="5.2.1.8" evidence="3"/>
<dbReference type="Proteomes" id="UP001152797">
    <property type="component" value="Unassembled WGS sequence"/>
</dbReference>
<dbReference type="InterPro" id="IPR011990">
    <property type="entry name" value="TPR-like_helical_dom_sf"/>
</dbReference>
<evidence type="ECO:0000259" key="6">
    <source>
        <dbReference type="PROSITE" id="PS50059"/>
    </source>
</evidence>
<comment type="catalytic activity">
    <reaction evidence="3">
        <text>[protein]-peptidylproline (omega=180) = [protein]-peptidylproline (omega=0)</text>
        <dbReference type="Rhea" id="RHEA:16237"/>
        <dbReference type="Rhea" id="RHEA-COMP:10747"/>
        <dbReference type="Rhea" id="RHEA-COMP:10748"/>
        <dbReference type="ChEBI" id="CHEBI:83833"/>
        <dbReference type="ChEBI" id="CHEBI:83834"/>
        <dbReference type="EC" id="5.2.1.8"/>
    </reaction>
</comment>
<dbReference type="SUPFAM" id="SSF54534">
    <property type="entry name" value="FKBP-like"/>
    <property type="match status" value="1"/>
</dbReference>
<dbReference type="PANTHER" id="PTHR22904:SF523">
    <property type="entry name" value="STRESS-INDUCED-PHOSPHOPROTEIN 1"/>
    <property type="match status" value="1"/>
</dbReference>
<keyword evidence="1" id="KW-0677">Repeat</keyword>
<dbReference type="SMART" id="SM00028">
    <property type="entry name" value="TPR"/>
    <property type="match status" value="3"/>
</dbReference>
<sequence length="668" mass="72955">MKKKASKASGSHPAKRQILMLLKDEGSGVPGVPQRRLAAVALALSLSLAGLSSARALIKGNTPPKDYGLGKGLNKAGPLDCRSRTECEEMGLKREEEKYGNPNSQEKTYKLTSSGARYKDMKPGNESDGVVKVGDDLKIRYRVMRSGKRSYDGLSGEATTLFSLGYGEDDGPKDATLNAPIGQGRFVKALDEGLVGMAVGGVRRVQVRPDYGLGWKKEGKCAEAIGAVGVVAGLPAAGAERESACLDDSLLPQPIDWDAKRRFERRFDEGLIVEVEPLGLWGWASDFIDFRKKKADALCREAEEEEKKETAASNQALGLEEGPKGPPTAQAEKELSNLGAHSKQRNDFIAWQQEREVTLTHTECPSQDGTVDLSEYKGKAIRLKGCRGVNYVVPCSGVLKLMMDSCSDVQLHLQGSLITSTLELYKCQQVEVTLDQPLGTLQVDECPEALLVRYAERDFFGKAYHQNSPGFAVAWGLAGGSACSQTIGREGPFQLMSCIAEGSLQTEAVRRGEMEFPLDLGLAKKQDQPEPEALPAAEERQKEAERQRMAGNEMFRASDFAQAAALYSLALEKAPEMGSVWANRAQCWLKLGDHEKALADAKKCTEVEPTNPKGWFRQGMSLHAMKRYAEAIPFLLEAEKLEPSNKQIQDAIKMAQMKARNSAYAQSQ</sequence>
<organism evidence="7">
    <name type="scientific">Cladocopium goreaui</name>
    <dbReference type="NCBI Taxonomy" id="2562237"/>
    <lineage>
        <taxon>Eukaryota</taxon>
        <taxon>Sar</taxon>
        <taxon>Alveolata</taxon>
        <taxon>Dinophyceae</taxon>
        <taxon>Suessiales</taxon>
        <taxon>Symbiodiniaceae</taxon>
        <taxon>Cladocopium</taxon>
    </lineage>
</organism>
<accession>A0A9P1DIT7</accession>
<dbReference type="EMBL" id="CAMXCT010004524">
    <property type="protein sequence ID" value="CAI4009423.1"/>
    <property type="molecule type" value="Genomic_DNA"/>
</dbReference>
<evidence type="ECO:0000313" key="7">
    <source>
        <dbReference type="EMBL" id="CAI4009423.1"/>
    </source>
</evidence>
<evidence type="ECO:0000313" key="9">
    <source>
        <dbReference type="Proteomes" id="UP001152797"/>
    </source>
</evidence>
<evidence type="ECO:0000256" key="3">
    <source>
        <dbReference type="PROSITE-ProRule" id="PRU00277"/>
    </source>
</evidence>
<reference evidence="8" key="2">
    <citation type="submission" date="2024-04" db="EMBL/GenBank/DDBJ databases">
        <authorList>
            <person name="Chen Y."/>
            <person name="Shah S."/>
            <person name="Dougan E. K."/>
            <person name="Thang M."/>
            <person name="Chan C."/>
        </authorList>
    </citation>
    <scope>NUCLEOTIDE SEQUENCE [LARGE SCALE GENOMIC DNA]</scope>
</reference>
<keyword evidence="3" id="KW-0413">Isomerase</keyword>
<keyword evidence="9" id="KW-1185">Reference proteome</keyword>
<dbReference type="Gene3D" id="2.160.20.70">
    <property type="match status" value="1"/>
</dbReference>
<evidence type="ECO:0000256" key="5">
    <source>
        <dbReference type="SAM" id="MobiDB-lite"/>
    </source>
</evidence>
<dbReference type="EMBL" id="CAMXCT030004524">
    <property type="protein sequence ID" value="CAL4796735.1"/>
    <property type="molecule type" value="Genomic_DNA"/>
</dbReference>
<proteinExistence type="predicted"/>
<evidence type="ECO:0000256" key="2">
    <source>
        <dbReference type="ARBA" id="ARBA00022803"/>
    </source>
</evidence>
<dbReference type="EMBL" id="CAMXCT020004524">
    <property type="protein sequence ID" value="CAL1162798.1"/>
    <property type="molecule type" value="Genomic_DNA"/>
</dbReference>
<dbReference type="SUPFAM" id="SSF48452">
    <property type="entry name" value="TPR-like"/>
    <property type="match status" value="1"/>
</dbReference>
<dbReference type="PROSITE" id="PS50005">
    <property type="entry name" value="TPR"/>
    <property type="match status" value="2"/>
</dbReference>
<dbReference type="InterPro" id="IPR001179">
    <property type="entry name" value="PPIase_FKBP_dom"/>
</dbReference>
<comment type="caution">
    <text evidence="7">The sequence shown here is derived from an EMBL/GenBank/DDBJ whole genome shotgun (WGS) entry which is preliminary data.</text>
</comment>
<dbReference type="InterPro" id="IPR016098">
    <property type="entry name" value="CAP/MinC_C"/>
</dbReference>
<evidence type="ECO:0000256" key="4">
    <source>
        <dbReference type="PROSITE-ProRule" id="PRU00339"/>
    </source>
</evidence>
<dbReference type="PROSITE" id="PS50059">
    <property type="entry name" value="FKBP_PPIASE"/>
    <property type="match status" value="1"/>
</dbReference>
<feature type="region of interest" description="Disordered" evidence="5">
    <location>
        <begin position="305"/>
        <end position="333"/>
    </location>
</feature>
<dbReference type="GO" id="GO:0003755">
    <property type="term" value="F:peptidyl-prolyl cis-trans isomerase activity"/>
    <property type="evidence" value="ECO:0007669"/>
    <property type="project" value="UniProtKB-KW"/>
</dbReference>
<dbReference type="Gene3D" id="1.25.40.10">
    <property type="entry name" value="Tetratricopeptide repeat domain"/>
    <property type="match status" value="1"/>
</dbReference>
<keyword evidence="2 4" id="KW-0802">TPR repeat</keyword>
<dbReference type="Pfam" id="PF00254">
    <property type="entry name" value="FKBP_C"/>
    <property type="match status" value="1"/>
</dbReference>
<dbReference type="OrthoDB" id="412869at2759"/>
<feature type="repeat" description="TPR" evidence="4">
    <location>
        <begin position="612"/>
        <end position="645"/>
    </location>
</feature>
<protein>
    <recommendedName>
        <fullName evidence="3">peptidylprolyl isomerase</fullName>
        <ecNumber evidence="3">5.2.1.8</ecNumber>
    </recommendedName>
</protein>
<evidence type="ECO:0000313" key="8">
    <source>
        <dbReference type="EMBL" id="CAL1162798.1"/>
    </source>
</evidence>
<dbReference type="Gene3D" id="3.10.50.40">
    <property type="match status" value="1"/>
</dbReference>
<evidence type="ECO:0000256" key="1">
    <source>
        <dbReference type="ARBA" id="ARBA00022737"/>
    </source>
</evidence>
<dbReference type="AlphaFoldDB" id="A0A9P1DIT7"/>
<dbReference type="Pfam" id="PF13181">
    <property type="entry name" value="TPR_8"/>
    <property type="match status" value="1"/>
</dbReference>
<dbReference type="PANTHER" id="PTHR22904">
    <property type="entry name" value="TPR REPEAT CONTAINING PROTEIN"/>
    <property type="match status" value="1"/>
</dbReference>
<feature type="compositionally biased region" description="Basic and acidic residues" evidence="5">
    <location>
        <begin position="537"/>
        <end position="547"/>
    </location>
</feature>
<dbReference type="GO" id="GO:0051879">
    <property type="term" value="F:Hsp90 protein binding"/>
    <property type="evidence" value="ECO:0007669"/>
    <property type="project" value="TreeGrafter"/>
</dbReference>
<reference evidence="7" key="1">
    <citation type="submission" date="2022-10" db="EMBL/GenBank/DDBJ databases">
        <authorList>
            <person name="Chen Y."/>
            <person name="Dougan E. K."/>
            <person name="Chan C."/>
            <person name="Rhodes N."/>
            <person name="Thang M."/>
        </authorList>
    </citation>
    <scope>NUCLEOTIDE SEQUENCE</scope>
</reference>
<dbReference type="Pfam" id="PF13432">
    <property type="entry name" value="TPR_16"/>
    <property type="match status" value="1"/>
</dbReference>
<keyword evidence="3" id="KW-0697">Rotamase</keyword>
<gene>
    <name evidence="7" type="ORF">C1SCF055_LOCUS34784</name>
</gene>
<name>A0A9P1DIT7_9DINO</name>
<feature type="domain" description="PPIase FKBP-type" evidence="6">
    <location>
        <begin position="134"/>
        <end position="214"/>
    </location>
</feature>
<feature type="region of interest" description="Disordered" evidence="5">
    <location>
        <begin position="523"/>
        <end position="547"/>
    </location>
</feature>